<dbReference type="Proteomes" id="UP000006038">
    <property type="component" value="Chromosome 6"/>
</dbReference>
<dbReference type="Gramene" id="OB06G22120.1">
    <property type="protein sequence ID" value="OB06G22120.1"/>
    <property type="gene ID" value="OB06G22120"/>
</dbReference>
<protein>
    <submittedName>
        <fullName evidence="1">Uncharacterized protein</fullName>
    </submittedName>
</protein>
<reference evidence="1" key="1">
    <citation type="journal article" date="2013" name="Nat. Commun.">
        <title>Whole-genome sequencing of Oryza brachyantha reveals mechanisms underlying Oryza genome evolution.</title>
        <authorList>
            <person name="Chen J."/>
            <person name="Huang Q."/>
            <person name="Gao D."/>
            <person name="Wang J."/>
            <person name="Lang Y."/>
            <person name="Liu T."/>
            <person name="Li B."/>
            <person name="Bai Z."/>
            <person name="Luis Goicoechea J."/>
            <person name="Liang C."/>
            <person name="Chen C."/>
            <person name="Zhang W."/>
            <person name="Sun S."/>
            <person name="Liao Y."/>
            <person name="Zhang X."/>
            <person name="Yang L."/>
            <person name="Song C."/>
            <person name="Wang M."/>
            <person name="Shi J."/>
            <person name="Liu G."/>
            <person name="Liu J."/>
            <person name="Zhou H."/>
            <person name="Zhou W."/>
            <person name="Yu Q."/>
            <person name="An N."/>
            <person name="Chen Y."/>
            <person name="Cai Q."/>
            <person name="Wang B."/>
            <person name="Liu B."/>
            <person name="Min J."/>
            <person name="Huang Y."/>
            <person name="Wu H."/>
            <person name="Li Z."/>
            <person name="Zhang Y."/>
            <person name="Yin Y."/>
            <person name="Song W."/>
            <person name="Jiang J."/>
            <person name="Jackson S.A."/>
            <person name="Wing R.A."/>
            <person name="Wang J."/>
            <person name="Chen M."/>
        </authorList>
    </citation>
    <scope>NUCLEOTIDE SEQUENCE [LARGE SCALE GENOMIC DNA]</scope>
    <source>
        <strain evidence="1">cv. IRGC 101232</strain>
    </source>
</reference>
<accession>J3MDW8</accession>
<name>J3MDW8_ORYBR</name>
<dbReference type="AlphaFoldDB" id="J3MDW8"/>
<sequence>MGDTCKELHGYYMEKTNARRKNRETSMTGQHEHDIQPFLGSPGFIVVDFRDLWDLYRLRSIDTNLLKCYSLGHWILLVIMPKWSLVYYLNSNIKKNIYDWTAIEAALNDTWVFKKRYWYHVNALECRGHAHLAHTGVSSLAERRPAVHVGHIVGAQPEQALRQREVLFRAQLVELLPHELRLNRTDGSACSASVMQSIQSVNGSFFFFLGEEEDHVSLVELSMISRISARRFIDDGIDRVINDGQSPHQHGITMVVTYTTYGVQPKIGDPTSTAFSDICKMTRRFQRHPLTSAKCLIYDRNSISNFFRLRLYAAASTTMSTTTTTTT</sequence>
<keyword evidence="2" id="KW-1185">Reference proteome</keyword>
<dbReference type="EnsemblPlants" id="OB06G22120.1">
    <property type="protein sequence ID" value="OB06G22120.1"/>
    <property type="gene ID" value="OB06G22120"/>
</dbReference>
<organism evidence="1">
    <name type="scientific">Oryza brachyantha</name>
    <name type="common">malo sina</name>
    <dbReference type="NCBI Taxonomy" id="4533"/>
    <lineage>
        <taxon>Eukaryota</taxon>
        <taxon>Viridiplantae</taxon>
        <taxon>Streptophyta</taxon>
        <taxon>Embryophyta</taxon>
        <taxon>Tracheophyta</taxon>
        <taxon>Spermatophyta</taxon>
        <taxon>Magnoliopsida</taxon>
        <taxon>Liliopsida</taxon>
        <taxon>Poales</taxon>
        <taxon>Poaceae</taxon>
        <taxon>BOP clade</taxon>
        <taxon>Oryzoideae</taxon>
        <taxon>Oryzeae</taxon>
        <taxon>Oryzinae</taxon>
        <taxon>Oryza</taxon>
    </lineage>
</organism>
<evidence type="ECO:0000313" key="1">
    <source>
        <dbReference type="EnsemblPlants" id="OB06G22120.1"/>
    </source>
</evidence>
<evidence type="ECO:0000313" key="2">
    <source>
        <dbReference type="Proteomes" id="UP000006038"/>
    </source>
</evidence>
<reference evidence="1" key="2">
    <citation type="submission" date="2013-04" db="UniProtKB">
        <authorList>
            <consortium name="EnsemblPlants"/>
        </authorList>
    </citation>
    <scope>IDENTIFICATION</scope>
</reference>
<dbReference type="InterPro" id="IPR038765">
    <property type="entry name" value="Papain-like_cys_pep_sf"/>
</dbReference>
<proteinExistence type="predicted"/>
<dbReference type="HOGENOM" id="CLU_850937_0_0_1"/>
<dbReference type="SUPFAM" id="SSF54001">
    <property type="entry name" value="Cysteine proteinases"/>
    <property type="match status" value="1"/>
</dbReference>